<evidence type="ECO:0000259" key="6">
    <source>
        <dbReference type="PROSITE" id="PS51005"/>
    </source>
</evidence>
<dbReference type="AlphaFoldDB" id="A0AAW1VQ27"/>
<dbReference type="PANTHER" id="PTHR31744">
    <property type="entry name" value="PROTEIN CUP-SHAPED COTYLEDON 2-RELATED"/>
    <property type="match status" value="1"/>
</dbReference>
<keyword evidence="4" id="KW-0804">Transcription</keyword>
<dbReference type="Pfam" id="PF02365">
    <property type="entry name" value="NAM"/>
    <property type="match status" value="1"/>
</dbReference>
<comment type="caution">
    <text evidence="7">The sequence shown here is derived from an EMBL/GenBank/DDBJ whole genome shotgun (WGS) entry which is preliminary data.</text>
</comment>
<evidence type="ECO:0000256" key="4">
    <source>
        <dbReference type="ARBA" id="ARBA00023163"/>
    </source>
</evidence>
<dbReference type="Proteomes" id="UP001457282">
    <property type="component" value="Unassembled WGS sequence"/>
</dbReference>
<reference evidence="7 8" key="1">
    <citation type="journal article" date="2023" name="G3 (Bethesda)">
        <title>A chromosome-length genome assembly and annotation of blackberry (Rubus argutus, cv. 'Hillquist').</title>
        <authorList>
            <person name="Bruna T."/>
            <person name="Aryal R."/>
            <person name="Dudchenko O."/>
            <person name="Sargent D.J."/>
            <person name="Mead D."/>
            <person name="Buti M."/>
            <person name="Cavallini A."/>
            <person name="Hytonen T."/>
            <person name="Andres J."/>
            <person name="Pham M."/>
            <person name="Weisz D."/>
            <person name="Mascagni F."/>
            <person name="Usai G."/>
            <person name="Natali L."/>
            <person name="Bassil N."/>
            <person name="Fernandez G.E."/>
            <person name="Lomsadze A."/>
            <person name="Armour M."/>
            <person name="Olukolu B."/>
            <person name="Poorten T."/>
            <person name="Britton C."/>
            <person name="Davik J."/>
            <person name="Ashrafi H."/>
            <person name="Aiden E.L."/>
            <person name="Borodovsky M."/>
            <person name="Worthington M."/>
        </authorList>
    </citation>
    <scope>NUCLEOTIDE SEQUENCE [LARGE SCALE GENOMIC DNA]</scope>
    <source>
        <strain evidence="7">PI 553951</strain>
    </source>
</reference>
<dbReference type="EMBL" id="JBEDUW010000007">
    <property type="protein sequence ID" value="KAK9910096.1"/>
    <property type="molecule type" value="Genomic_DNA"/>
</dbReference>
<comment type="subcellular location">
    <subcellularLocation>
        <location evidence="1">Nucleus</location>
    </subcellularLocation>
</comment>
<keyword evidence="2" id="KW-0805">Transcription regulation</keyword>
<keyword evidence="8" id="KW-1185">Reference proteome</keyword>
<keyword evidence="3" id="KW-0238">DNA-binding</keyword>
<evidence type="ECO:0000256" key="1">
    <source>
        <dbReference type="ARBA" id="ARBA00004123"/>
    </source>
</evidence>
<dbReference type="GO" id="GO:0003677">
    <property type="term" value="F:DNA binding"/>
    <property type="evidence" value="ECO:0007669"/>
    <property type="project" value="UniProtKB-KW"/>
</dbReference>
<gene>
    <name evidence="7" type="ORF">M0R45_034071</name>
</gene>
<dbReference type="PROSITE" id="PS51005">
    <property type="entry name" value="NAC"/>
    <property type="match status" value="1"/>
</dbReference>
<evidence type="ECO:0000256" key="5">
    <source>
        <dbReference type="ARBA" id="ARBA00023242"/>
    </source>
</evidence>
<organism evidence="7 8">
    <name type="scientific">Rubus argutus</name>
    <name type="common">Southern blackberry</name>
    <dbReference type="NCBI Taxonomy" id="59490"/>
    <lineage>
        <taxon>Eukaryota</taxon>
        <taxon>Viridiplantae</taxon>
        <taxon>Streptophyta</taxon>
        <taxon>Embryophyta</taxon>
        <taxon>Tracheophyta</taxon>
        <taxon>Spermatophyta</taxon>
        <taxon>Magnoliopsida</taxon>
        <taxon>eudicotyledons</taxon>
        <taxon>Gunneridae</taxon>
        <taxon>Pentapetalae</taxon>
        <taxon>rosids</taxon>
        <taxon>fabids</taxon>
        <taxon>Rosales</taxon>
        <taxon>Rosaceae</taxon>
        <taxon>Rosoideae</taxon>
        <taxon>Rosoideae incertae sedis</taxon>
        <taxon>Rubus</taxon>
    </lineage>
</organism>
<dbReference type="InterPro" id="IPR036093">
    <property type="entry name" value="NAC_dom_sf"/>
</dbReference>
<dbReference type="GO" id="GO:0006355">
    <property type="term" value="P:regulation of DNA-templated transcription"/>
    <property type="evidence" value="ECO:0007669"/>
    <property type="project" value="InterPro"/>
</dbReference>
<evidence type="ECO:0000313" key="7">
    <source>
        <dbReference type="EMBL" id="KAK9910096.1"/>
    </source>
</evidence>
<proteinExistence type="predicted"/>
<evidence type="ECO:0000256" key="2">
    <source>
        <dbReference type="ARBA" id="ARBA00023015"/>
    </source>
</evidence>
<dbReference type="InterPro" id="IPR003441">
    <property type="entry name" value="NAC-dom"/>
</dbReference>
<dbReference type="GO" id="GO:0005634">
    <property type="term" value="C:nucleus"/>
    <property type="evidence" value="ECO:0007669"/>
    <property type="project" value="UniProtKB-SubCell"/>
</dbReference>
<dbReference type="PANTHER" id="PTHR31744:SF221">
    <property type="entry name" value="NAC DOMAIN-CONTAINING PROTEIN 43-LIKE"/>
    <property type="match status" value="1"/>
</dbReference>
<sequence length="379" mass="43085">MTENMSITVNGQSQVPPGFRFHPTEEELLQYYLKKKVSSQRIDLDVIRDVDLNKLEPWDVQEKCKIGTTPQNDWYFFSHKDKKYPTGTRTNRATTAGFWKATGRDKVISSNYRRIGMRKTLVFYKGRAPHGHKSDWIMHEYRLDDNTSNIANVIDVVEAAKEEGWVVCRIFKKKHLHKTLDSPILGVTTSSVTKDITRSTHQHLDNSCDNNDEGALEHILEFMGSRTCKEGINEAKNPLIMNHINGFHDDDSFLKLPSLESPKSSAELFMENDDQVGYQYVDSIGLTNWAALDRLVASQLNGHETMTYTQLGNCFSTNHHDYHDHELQLPSTLRSPTSLNLSSKSHHATSEIKLWGTFSPQYSSSLSSSDALCQVSNSL</sequence>
<accession>A0AAW1VQ27</accession>
<evidence type="ECO:0000256" key="3">
    <source>
        <dbReference type="ARBA" id="ARBA00023125"/>
    </source>
</evidence>
<feature type="domain" description="NAC" evidence="6">
    <location>
        <begin position="15"/>
        <end position="173"/>
    </location>
</feature>
<evidence type="ECO:0000313" key="8">
    <source>
        <dbReference type="Proteomes" id="UP001457282"/>
    </source>
</evidence>
<dbReference type="FunFam" id="2.170.150.80:FF:000003">
    <property type="entry name" value="NAC domain-containing protein"/>
    <property type="match status" value="1"/>
</dbReference>
<keyword evidence="5" id="KW-0539">Nucleus</keyword>
<dbReference type="Gene3D" id="2.170.150.80">
    <property type="entry name" value="NAC domain"/>
    <property type="match status" value="1"/>
</dbReference>
<protein>
    <recommendedName>
        <fullName evidence="6">NAC domain-containing protein</fullName>
    </recommendedName>
</protein>
<dbReference type="SUPFAM" id="SSF101941">
    <property type="entry name" value="NAC domain"/>
    <property type="match status" value="1"/>
</dbReference>
<name>A0AAW1VQ27_RUBAR</name>